<dbReference type="Gene3D" id="6.10.340.10">
    <property type="match status" value="1"/>
</dbReference>
<keyword evidence="7 14" id="KW-0418">Kinase</keyword>
<protein>
    <recommendedName>
        <fullName evidence="3">histidine kinase</fullName>
        <ecNumber evidence="3">2.7.13.3</ecNumber>
    </recommendedName>
</protein>
<dbReference type="SUPFAM" id="SSF158472">
    <property type="entry name" value="HAMP domain-like"/>
    <property type="match status" value="1"/>
</dbReference>
<dbReference type="AlphaFoldDB" id="A0A2S6H1H5"/>
<dbReference type="InterPro" id="IPR003660">
    <property type="entry name" value="HAMP_dom"/>
</dbReference>
<keyword evidence="9" id="KW-0902">Two-component regulatory system</keyword>
<dbReference type="PROSITE" id="PS50109">
    <property type="entry name" value="HIS_KIN"/>
    <property type="match status" value="1"/>
</dbReference>
<dbReference type="Pfam" id="PF00672">
    <property type="entry name" value="HAMP"/>
    <property type="match status" value="1"/>
</dbReference>
<keyword evidence="10 11" id="KW-0472">Membrane</keyword>
<dbReference type="PRINTS" id="PR00344">
    <property type="entry name" value="BCTRLSENSOR"/>
</dbReference>
<keyword evidence="5" id="KW-0808">Transferase</keyword>
<dbReference type="InterPro" id="IPR003661">
    <property type="entry name" value="HisK_dim/P_dom"/>
</dbReference>
<keyword evidence="8 11" id="KW-1133">Transmembrane helix</keyword>
<evidence type="ECO:0000313" key="15">
    <source>
        <dbReference type="Proteomes" id="UP000239203"/>
    </source>
</evidence>
<dbReference type="GO" id="GO:0005886">
    <property type="term" value="C:plasma membrane"/>
    <property type="evidence" value="ECO:0007669"/>
    <property type="project" value="UniProtKB-SubCell"/>
</dbReference>
<evidence type="ECO:0000256" key="4">
    <source>
        <dbReference type="ARBA" id="ARBA00022553"/>
    </source>
</evidence>
<evidence type="ECO:0000256" key="3">
    <source>
        <dbReference type="ARBA" id="ARBA00012438"/>
    </source>
</evidence>
<feature type="transmembrane region" description="Helical" evidence="11">
    <location>
        <begin position="86"/>
        <end position="105"/>
    </location>
</feature>
<feature type="domain" description="Histidine kinase" evidence="12">
    <location>
        <begin position="170"/>
        <end position="379"/>
    </location>
</feature>
<proteinExistence type="predicted"/>
<dbReference type="OrthoDB" id="9786919at2"/>
<comment type="catalytic activity">
    <reaction evidence="1">
        <text>ATP + protein L-histidine = ADP + protein N-phospho-L-histidine.</text>
        <dbReference type="EC" id="2.7.13.3"/>
    </reaction>
</comment>
<dbReference type="Gene3D" id="3.30.565.10">
    <property type="entry name" value="Histidine kinase-like ATPase, C-terminal domain"/>
    <property type="match status" value="1"/>
</dbReference>
<reference evidence="14 15" key="1">
    <citation type="submission" date="2018-02" db="EMBL/GenBank/DDBJ databases">
        <title>Genomic Encyclopedia of Archaeal and Bacterial Type Strains, Phase II (KMG-II): from individual species to whole genera.</title>
        <authorList>
            <person name="Goeker M."/>
        </authorList>
    </citation>
    <scope>NUCLEOTIDE SEQUENCE [LARGE SCALE GENOMIC DNA]</scope>
    <source>
        <strain evidence="14 15">YU 961-1</strain>
    </source>
</reference>
<dbReference type="PROSITE" id="PS50885">
    <property type="entry name" value="HAMP"/>
    <property type="match status" value="1"/>
</dbReference>
<dbReference type="EC" id="2.7.13.3" evidence="3"/>
<keyword evidence="15" id="KW-1185">Reference proteome</keyword>
<dbReference type="InterPro" id="IPR004358">
    <property type="entry name" value="Sig_transdc_His_kin-like_C"/>
</dbReference>
<name>A0A2S6H1H5_9PSEU</name>
<dbReference type="SMART" id="SM00388">
    <property type="entry name" value="HisKA"/>
    <property type="match status" value="1"/>
</dbReference>
<dbReference type="Pfam" id="PF00512">
    <property type="entry name" value="HisKA"/>
    <property type="match status" value="1"/>
</dbReference>
<dbReference type="GO" id="GO:0000155">
    <property type="term" value="F:phosphorelay sensor kinase activity"/>
    <property type="evidence" value="ECO:0007669"/>
    <property type="project" value="InterPro"/>
</dbReference>
<dbReference type="RefSeq" id="WP_104476476.1">
    <property type="nucleotide sequence ID" value="NZ_CP154825.1"/>
</dbReference>
<dbReference type="PANTHER" id="PTHR45436">
    <property type="entry name" value="SENSOR HISTIDINE KINASE YKOH"/>
    <property type="match status" value="1"/>
</dbReference>
<dbReference type="CDD" id="cd00082">
    <property type="entry name" value="HisKA"/>
    <property type="match status" value="1"/>
</dbReference>
<evidence type="ECO:0000256" key="2">
    <source>
        <dbReference type="ARBA" id="ARBA00004236"/>
    </source>
</evidence>
<dbReference type="InterPro" id="IPR005467">
    <property type="entry name" value="His_kinase_dom"/>
</dbReference>
<dbReference type="InterPro" id="IPR050428">
    <property type="entry name" value="TCS_sensor_his_kinase"/>
</dbReference>
<dbReference type="SMART" id="SM00387">
    <property type="entry name" value="HATPase_c"/>
    <property type="match status" value="1"/>
</dbReference>
<keyword evidence="4" id="KW-0597">Phosphoprotein</keyword>
<evidence type="ECO:0000256" key="6">
    <source>
        <dbReference type="ARBA" id="ARBA00022692"/>
    </source>
</evidence>
<evidence type="ECO:0000256" key="5">
    <source>
        <dbReference type="ARBA" id="ARBA00022679"/>
    </source>
</evidence>
<evidence type="ECO:0000259" key="13">
    <source>
        <dbReference type="PROSITE" id="PS50885"/>
    </source>
</evidence>
<dbReference type="CDD" id="cd00075">
    <property type="entry name" value="HATPase"/>
    <property type="match status" value="1"/>
</dbReference>
<evidence type="ECO:0000259" key="12">
    <source>
        <dbReference type="PROSITE" id="PS50109"/>
    </source>
</evidence>
<evidence type="ECO:0000256" key="10">
    <source>
        <dbReference type="ARBA" id="ARBA00023136"/>
    </source>
</evidence>
<evidence type="ECO:0000256" key="11">
    <source>
        <dbReference type="SAM" id="Phobius"/>
    </source>
</evidence>
<evidence type="ECO:0000256" key="7">
    <source>
        <dbReference type="ARBA" id="ARBA00022777"/>
    </source>
</evidence>
<dbReference type="Proteomes" id="UP000239203">
    <property type="component" value="Unassembled WGS sequence"/>
</dbReference>
<comment type="subcellular location">
    <subcellularLocation>
        <location evidence="2">Cell membrane</location>
    </subcellularLocation>
</comment>
<feature type="transmembrane region" description="Helical" evidence="11">
    <location>
        <begin position="12"/>
        <end position="33"/>
    </location>
</feature>
<sequence>MTRPSLRVRLTLVYGGLFFAAGILLIALTYTLVAQRIPHGDKLIVSGTGPKLDPAPDPEPTFMVGSLNRVIAQTGDDALDALLTQGGIALLLVGAVAVAFGWLLAGRVLHPLNRVTETAGRIARSADRGLHERIGLRGPRDEVKELADTFDAMLEHLDRAFDSQRRFIANASHELRTPLTLNRALLEVAVYREPASPQVRQLGLALLEINARNERLIDGLLLLARAEREPLERSYVDLADIAEHVVHQTPRDGVDVQVAAAEAATAGNPVLLERLVQNLVDNGIRHNVEEGGWVRVETRRVDGYAEVAVTNTGPVVPPYEVPALFEPFRRLGRERLSAAGAGLGLSIVQAIARAHGGEARAEARPGGGLVVTVRAPAAEARSLGGLDRG</sequence>
<organism evidence="14 15">
    <name type="scientific">Actinokineospora auranticolor</name>
    <dbReference type="NCBI Taxonomy" id="155976"/>
    <lineage>
        <taxon>Bacteria</taxon>
        <taxon>Bacillati</taxon>
        <taxon>Actinomycetota</taxon>
        <taxon>Actinomycetes</taxon>
        <taxon>Pseudonocardiales</taxon>
        <taxon>Pseudonocardiaceae</taxon>
        <taxon>Actinokineospora</taxon>
    </lineage>
</organism>
<evidence type="ECO:0000256" key="1">
    <source>
        <dbReference type="ARBA" id="ARBA00000085"/>
    </source>
</evidence>
<accession>A0A2S6H1H5</accession>
<dbReference type="SUPFAM" id="SSF55874">
    <property type="entry name" value="ATPase domain of HSP90 chaperone/DNA topoisomerase II/histidine kinase"/>
    <property type="match status" value="1"/>
</dbReference>
<dbReference type="InterPro" id="IPR036097">
    <property type="entry name" value="HisK_dim/P_sf"/>
</dbReference>
<dbReference type="InterPro" id="IPR003594">
    <property type="entry name" value="HATPase_dom"/>
</dbReference>
<dbReference type="Gene3D" id="1.10.287.130">
    <property type="match status" value="1"/>
</dbReference>
<evidence type="ECO:0000313" key="14">
    <source>
        <dbReference type="EMBL" id="PPK71348.1"/>
    </source>
</evidence>
<dbReference type="SUPFAM" id="SSF47384">
    <property type="entry name" value="Homodimeric domain of signal transducing histidine kinase"/>
    <property type="match status" value="1"/>
</dbReference>
<dbReference type="SMART" id="SM00304">
    <property type="entry name" value="HAMP"/>
    <property type="match status" value="1"/>
</dbReference>
<dbReference type="PANTHER" id="PTHR45436:SF5">
    <property type="entry name" value="SENSOR HISTIDINE KINASE TRCS"/>
    <property type="match status" value="1"/>
</dbReference>
<dbReference type="Pfam" id="PF02518">
    <property type="entry name" value="HATPase_c"/>
    <property type="match status" value="1"/>
</dbReference>
<evidence type="ECO:0000256" key="8">
    <source>
        <dbReference type="ARBA" id="ARBA00022989"/>
    </source>
</evidence>
<dbReference type="CDD" id="cd06225">
    <property type="entry name" value="HAMP"/>
    <property type="match status" value="1"/>
</dbReference>
<gene>
    <name evidence="14" type="ORF">CLV40_101538</name>
</gene>
<keyword evidence="6 11" id="KW-0812">Transmembrane</keyword>
<evidence type="ECO:0000256" key="9">
    <source>
        <dbReference type="ARBA" id="ARBA00023012"/>
    </source>
</evidence>
<dbReference type="EMBL" id="PTIX01000001">
    <property type="protein sequence ID" value="PPK71348.1"/>
    <property type="molecule type" value="Genomic_DNA"/>
</dbReference>
<comment type="caution">
    <text evidence="14">The sequence shown here is derived from an EMBL/GenBank/DDBJ whole genome shotgun (WGS) entry which is preliminary data.</text>
</comment>
<dbReference type="InterPro" id="IPR036890">
    <property type="entry name" value="HATPase_C_sf"/>
</dbReference>
<feature type="domain" description="HAMP" evidence="13">
    <location>
        <begin position="106"/>
        <end position="162"/>
    </location>
</feature>